<keyword evidence="3" id="KW-1185">Reference proteome</keyword>
<dbReference type="AlphaFoldDB" id="A0A9D4M800"/>
<evidence type="ECO:0000313" key="3">
    <source>
        <dbReference type="Proteomes" id="UP000828390"/>
    </source>
</evidence>
<sequence>MNTRKRIGPSTLPSGTLLTTGAGSEVAPSTTTRCVLSVRKALIHSNVWPRIP</sequence>
<evidence type="ECO:0000313" key="2">
    <source>
        <dbReference type="EMBL" id="KAH3872587.1"/>
    </source>
</evidence>
<dbReference type="EMBL" id="JAIWYP010000002">
    <property type="protein sequence ID" value="KAH3872587.1"/>
    <property type="molecule type" value="Genomic_DNA"/>
</dbReference>
<feature type="region of interest" description="Disordered" evidence="1">
    <location>
        <begin position="1"/>
        <end position="30"/>
    </location>
</feature>
<dbReference type="Proteomes" id="UP000828390">
    <property type="component" value="Unassembled WGS sequence"/>
</dbReference>
<protein>
    <submittedName>
        <fullName evidence="2">Uncharacterized protein</fullName>
    </submittedName>
</protein>
<comment type="caution">
    <text evidence="2">The sequence shown here is derived from an EMBL/GenBank/DDBJ whole genome shotgun (WGS) entry which is preliminary data.</text>
</comment>
<feature type="compositionally biased region" description="Low complexity" evidence="1">
    <location>
        <begin position="8"/>
        <end position="24"/>
    </location>
</feature>
<proteinExistence type="predicted"/>
<organism evidence="2 3">
    <name type="scientific">Dreissena polymorpha</name>
    <name type="common">Zebra mussel</name>
    <name type="synonym">Mytilus polymorpha</name>
    <dbReference type="NCBI Taxonomy" id="45954"/>
    <lineage>
        <taxon>Eukaryota</taxon>
        <taxon>Metazoa</taxon>
        <taxon>Spiralia</taxon>
        <taxon>Lophotrochozoa</taxon>
        <taxon>Mollusca</taxon>
        <taxon>Bivalvia</taxon>
        <taxon>Autobranchia</taxon>
        <taxon>Heteroconchia</taxon>
        <taxon>Euheterodonta</taxon>
        <taxon>Imparidentia</taxon>
        <taxon>Neoheterodontei</taxon>
        <taxon>Myida</taxon>
        <taxon>Dreissenoidea</taxon>
        <taxon>Dreissenidae</taxon>
        <taxon>Dreissena</taxon>
    </lineage>
</organism>
<evidence type="ECO:0000256" key="1">
    <source>
        <dbReference type="SAM" id="MobiDB-lite"/>
    </source>
</evidence>
<gene>
    <name evidence="2" type="ORF">DPMN_035805</name>
</gene>
<reference evidence="2" key="2">
    <citation type="submission" date="2020-11" db="EMBL/GenBank/DDBJ databases">
        <authorList>
            <person name="McCartney M.A."/>
            <person name="Auch B."/>
            <person name="Kono T."/>
            <person name="Mallez S."/>
            <person name="Becker A."/>
            <person name="Gohl D.M."/>
            <person name="Silverstein K.A.T."/>
            <person name="Koren S."/>
            <person name="Bechman K.B."/>
            <person name="Herman A."/>
            <person name="Abrahante J.E."/>
            <person name="Garbe J."/>
        </authorList>
    </citation>
    <scope>NUCLEOTIDE SEQUENCE</scope>
    <source>
        <strain evidence="2">Duluth1</strain>
        <tissue evidence="2">Whole animal</tissue>
    </source>
</reference>
<name>A0A9D4M800_DREPO</name>
<accession>A0A9D4M800</accession>
<reference evidence="2" key="1">
    <citation type="journal article" date="2019" name="bioRxiv">
        <title>The Genome of the Zebra Mussel, Dreissena polymorpha: A Resource for Invasive Species Research.</title>
        <authorList>
            <person name="McCartney M.A."/>
            <person name="Auch B."/>
            <person name="Kono T."/>
            <person name="Mallez S."/>
            <person name="Zhang Y."/>
            <person name="Obille A."/>
            <person name="Becker A."/>
            <person name="Abrahante J.E."/>
            <person name="Garbe J."/>
            <person name="Badalamenti J.P."/>
            <person name="Herman A."/>
            <person name="Mangelson H."/>
            <person name="Liachko I."/>
            <person name="Sullivan S."/>
            <person name="Sone E.D."/>
            <person name="Koren S."/>
            <person name="Silverstein K.A.T."/>
            <person name="Beckman K.B."/>
            <person name="Gohl D.M."/>
        </authorList>
    </citation>
    <scope>NUCLEOTIDE SEQUENCE</scope>
    <source>
        <strain evidence="2">Duluth1</strain>
        <tissue evidence="2">Whole animal</tissue>
    </source>
</reference>